<feature type="transmembrane region" description="Helical" evidence="1">
    <location>
        <begin position="34"/>
        <end position="53"/>
    </location>
</feature>
<keyword evidence="1" id="KW-0812">Transmembrane</keyword>
<organism evidence="2 3">
    <name type="scientific">Mikania micrantha</name>
    <name type="common">bitter vine</name>
    <dbReference type="NCBI Taxonomy" id="192012"/>
    <lineage>
        <taxon>Eukaryota</taxon>
        <taxon>Viridiplantae</taxon>
        <taxon>Streptophyta</taxon>
        <taxon>Embryophyta</taxon>
        <taxon>Tracheophyta</taxon>
        <taxon>Spermatophyta</taxon>
        <taxon>Magnoliopsida</taxon>
        <taxon>eudicotyledons</taxon>
        <taxon>Gunneridae</taxon>
        <taxon>Pentapetalae</taxon>
        <taxon>asterids</taxon>
        <taxon>campanulids</taxon>
        <taxon>Asterales</taxon>
        <taxon>Asteraceae</taxon>
        <taxon>Asteroideae</taxon>
        <taxon>Heliantheae alliance</taxon>
        <taxon>Eupatorieae</taxon>
        <taxon>Mikania</taxon>
    </lineage>
</organism>
<dbReference type="AlphaFoldDB" id="A0A5N6N7J8"/>
<sequence length="210" mass="23772">MDYHAPDQPKLIQSTSSRDFAPTVRVSTPLTSTLSLTIPLASVVIAAWPRLAYSAFDNKDKEKSFPEYLQPIYDQLEKILKEQKYLNQQDALMQSLQPDQLLLDELLQHQHILQEQLMSLIIAPMATIRASLMSILATRSAIDAHWIVFLISMVFLLSFVVIAYELLAYYYSASSDPSANPYVRLVKASCFFIGDAYVALLLALVFFTMK</sequence>
<feature type="transmembrane region" description="Helical" evidence="1">
    <location>
        <begin position="144"/>
        <end position="167"/>
    </location>
</feature>
<protein>
    <submittedName>
        <fullName evidence="2">Uncharacterized protein</fullName>
    </submittedName>
</protein>
<evidence type="ECO:0000313" key="2">
    <source>
        <dbReference type="EMBL" id="KAD4386224.1"/>
    </source>
</evidence>
<keyword evidence="1" id="KW-0472">Membrane</keyword>
<comment type="caution">
    <text evidence="2">The sequence shown here is derived from an EMBL/GenBank/DDBJ whole genome shotgun (WGS) entry which is preliminary data.</text>
</comment>
<keyword evidence="3" id="KW-1185">Reference proteome</keyword>
<dbReference type="EMBL" id="SZYD01000013">
    <property type="protein sequence ID" value="KAD4386224.1"/>
    <property type="molecule type" value="Genomic_DNA"/>
</dbReference>
<name>A0A5N6N7J8_9ASTR</name>
<feature type="transmembrane region" description="Helical" evidence="1">
    <location>
        <begin position="188"/>
        <end position="209"/>
    </location>
</feature>
<evidence type="ECO:0000256" key="1">
    <source>
        <dbReference type="SAM" id="Phobius"/>
    </source>
</evidence>
<proteinExistence type="predicted"/>
<gene>
    <name evidence="2" type="ORF">E3N88_26393</name>
</gene>
<dbReference type="Proteomes" id="UP000326396">
    <property type="component" value="Linkage Group LG3"/>
</dbReference>
<keyword evidence="1" id="KW-1133">Transmembrane helix</keyword>
<evidence type="ECO:0000313" key="3">
    <source>
        <dbReference type="Proteomes" id="UP000326396"/>
    </source>
</evidence>
<accession>A0A5N6N7J8</accession>
<reference evidence="2 3" key="1">
    <citation type="submission" date="2019-05" db="EMBL/GenBank/DDBJ databases">
        <title>Mikania micrantha, genome provides insights into the molecular mechanism of rapid growth.</title>
        <authorList>
            <person name="Liu B."/>
        </authorList>
    </citation>
    <scope>NUCLEOTIDE SEQUENCE [LARGE SCALE GENOMIC DNA]</scope>
    <source>
        <strain evidence="2">NLD-2019</strain>
        <tissue evidence="2">Leaf</tissue>
    </source>
</reference>